<feature type="coiled-coil region" evidence="1">
    <location>
        <begin position="30"/>
        <end position="69"/>
    </location>
</feature>
<evidence type="ECO:0008006" key="4">
    <source>
        <dbReference type="Google" id="ProtNLM"/>
    </source>
</evidence>
<dbReference type="OrthoDB" id="74047at2759"/>
<organism evidence="2 3">
    <name type="scientific">Saprolegnia diclina (strain VS20)</name>
    <dbReference type="NCBI Taxonomy" id="1156394"/>
    <lineage>
        <taxon>Eukaryota</taxon>
        <taxon>Sar</taxon>
        <taxon>Stramenopiles</taxon>
        <taxon>Oomycota</taxon>
        <taxon>Saprolegniomycetes</taxon>
        <taxon>Saprolegniales</taxon>
        <taxon>Saprolegniaceae</taxon>
        <taxon>Saprolegnia</taxon>
    </lineage>
</organism>
<protein>
    <recommendedName>
        <fullName evidence="4">BZIP domain-containing protein</fullName>
    </recommendedName>
</protein>
<dbReference type="GeneID" id="19953777"/>
<dbReference type="RefSeq" id="XP_008617355.1">
    <property type="nucleotide sequence ID" value="XM_008619133.1"/>
</dbReference>
<dbReference type="InParanoid" id="T0RH86"/>
<evidence type="ECO:0000256" key="1">
    <source>
        <dbReference type="SAM" id="Coils"/>
    </source>
</evidence>
<evidence type="ECO:0000313" key="3">
    <source>
        <dbReference type="Proteomes" id="UP000030762"/>
    </source>
</evidence>
<sequence length="249" mass="29195">MNKASINFILDARPPSRKCPVHAAQKAMEKRLYNRERQQHLRRIENHERQMLKVQIHELELELQRLQHRGRPSQSPSSLLPAEVENRSLKRRMHEYSSFMHEMANWATQITQSISSDAAWMAGLDDDDDKSRPSSHAATVEALDVENLPSGHRKRLYNRMRQRLYRRREVEEADLLQQQVLELTATLDALTKAPAEAEHHSRADLDRSRNHELKCRFDEHQELAHSMLGWIAHTSAQIDRDRHWISAQC</sequence>
<dbReference type="AlphaFoldDB" id="T0RH86"/>
<dbReference type="EMBL" id="JH767186">
    <property type="protein sequence ID" value="EQC29177.1"/>
    <property type="molecule type" value="Genomic_DNA"/>
</dbReference>
<keyword evidence="3" id="KW-1185">Reference proteome</keyword>
<name>T0RH86_SAPDV</name>
<dbReference type="VEuPathDB" id="FungiDB:SDRG_13050"/>
<dbReference type="OMA" id="HEMANWA"/>
<reference evidence="2 3" key="1">
    <citation type="submission" date="2012-04" db="EMBL/GenBank/DDBJ databases">
        <title>The Genome Sequence of Saprolegnia declina VS20.</title>
        <authorList>
            <consortium name="The Broad Institute Genome Sequencing Platform"/>
            <person name="Russ C."/>
            <person name="Nusbaum C."/>
            <person name="Tyler B."/>
            <person name="van West P."/>
            <person name="Dieguez-Uribeondo J."/>
            <person name="de Bruijn I."/>
            <person name="Tripathy S."/>
            <person name="Jiang R."/>
            <person name="Young S.K."/>
            <person name="Zeng Q."/>
            <person name="Gargeya S."/>
            <person name="Fitzgerald M."/>
            <person name="Haas B."/>
            <person name="Abouelleil A."/>
            <person name="Alvarado L."/>
            <person name="Arachchi H.M."/>
            <person name="Berlin A."/>
            <person name="Chapman S.B."/>
            <person name="Goldberg J."/>
            <person name="Griggs A."/>
            <person name="Gujja S."/>
            <person name="Hansen M."/>
            <person name="Howarth C."/>
            <person name="Imamovic A."/>
            <person name="Larimer J."/>
            <person name="McCowen C."/>
            <person name="Montmayeur A."/>
            <person name="Murphy C."/>
            <person name="Neiman D."/>
            <person name="Pearson M."/>
            <person name="Priest M."/>
            <person name="Roberts A."/>
            <person name="Saif S."/>
            <person name="Shea T."/>
            <person name="Sisk P."/>
            <person name="Sykes S."/>
            <person name="Wortman J."/>
            <person name="Nusbaum C."/>
            <person name="Birren B."/>
        </authorList>
    </citation>
    <scope>NUCLEOTIDE SEQUENCE [LARGE SCALE GENOMIC DNA]</scope>
    <source>
        <strain evidence="2 3">VS20</strain>
    </source>
</reference>
<evidence type="ECO:0000313" key="2">
    <source>
        <dbReference type="EMBL" id="EQC29177.1"/>
    </source>
</evidence>
<keyword evidence="1" id="KW-0175">Coiled coil</keyword>
<dbReference type="Proteomes" id="UP000030762">
    <property type="component" value="Unassembled WGS sequence"/>
</dbReference>
<accession>T0RH86</accession>
<gene>
    <name evidence="2" type="ORF">SDRG_13050</name>
</gene>
<proteinExistence type="predicted"/>